<name>A0A7K1USB7_9NOCA</name>
<proteinExistence type="predicted"/>
<dbReference type="SUPFAM" id="SSF51445">
    <property type="entry name" value="(Trans)glycosidases"/>
    <property type="match status" value="1"/>
</dbReference>
<comment type="caution">
    <text evidence="1">The sequence shown here is derived from an EMBL/GenBank/DDBJ whole genome shotgun (WGS) entry which is preliminary data.</text>
</comment>
<gene>
    <name evidence="1" type="ORF">GPX89_08305</name>
</gene>
<dbReference type="PROSITE" id="PS51318">
    <property type="entry name" value="TAT"/>
    <property type="match status" value="1"/>
</dbReference>
<evidence type="ECO:0000313" key="2">
    <source>
        <dbReference type="Proteomes" id="UP000466794"/>
    </source>
</evidence>
<dbReference type="InterPro" id="IPR006311">
    <property type="entry name" value="TAT_signal"/>
</dbReference>
<evidence type="ECO:0000313" key="1">
    <source>
        <dbReference type="EMBL" id="MVU77246.1"/>
    </source>
</evidence>
<protein>
    <recommendedName>
        <fullName evidence="3">Alpha-L-arabinofuranosidase</fullName>
    </recommendedName>
</protein>
<accession>A0A7K1USB7</accession>
<organism evidence="1 2">
    <name type="scientific">Nocardia terrae</name>
    <dbReference type="NCBI Taxonomy" id="2675851"/>
    <lineage>
        <taxon>Bacteria</taxon>
        <taxon>Bacillati</taxon>
        <taxon>Actinomycetota</taxon>
        <taxon>Actinomycetes</taxon>
        <taxon>Mycobacteriales</taxon>
        <taxon>Nocardiaceae</taxon>
        <taxon>Nocardia</taxon>
    </lineage>
</organism>
<dbReference type="RefSeq" id="WP_157386617.1">
    <property type="nucleotide sequence ID" value="NZ_WRPP01000001.1"/>
</dbReference>
<dbReference type="Gene3D" id="3.20.20.80">
    <property type="entry name" value="Glycosidases"/>
    <property type="match status" value="1"/>
</dbReference>
<dbReference type="InterPro" id="IPR017853">
    <property type="entry name" value="GH"/>
</dbReference>
<keyword evidence="2" id="KW-1185">Reference proteome</keyword>
<reference evidence="1 2" key="1">
    <citation type="submission" date="2019-12" db="EMBL/GenBank/DDBJ databases">
        <title>Nocardia sp. nov. ET3-3 isolated from soil.</title>
        <authorList>
            <person name="Kanchanasin P."/>
            <person name="Tanasupawat S."/>
            <person name="Yuki M."/>
            <person name="Kudo T."/>
        </authorList>
    </citation>
    <scope>NUCLEOTIDE SEQUENCE [LARGE SCALE GENOMIC DNA]</scope>
    <source>
        <strain evidence="1 2">ET3-3</strain>
    </source>
</reference>
<dbReference type="EMBL" id="WRPP01000001">
    <property type="protein sequence ID" value="MVU77246.1"/>
    <property type="molecule type" value="Genomic_DNA"/>
</dbReference>
<sequence length="510" mass="55076">MEGRNGTHLTRRGFARGVAGAAAMAALATTLNRPGTAAAEPSGLPLLPGPTHPLEPEFFGLNGARIVSPQNAAQWVDARYLDALAEARPGFIRVFGGTTAEWLDWRTGEFIQEPDGLFAGNNEGRRPLRLEDWAEIVTHVGAQPVFDLNVLTSTLDEQVAMLHAAQGLGMRVRHIELGNELWDTHAYYRRVYPTGADYAHAMNDWIPVLRKEFPDARIAVCGADETAMLTTDKRFATWNRGLYDTIRDADAVVFHVYWQPDPVAADIDSTAGAGSATWERFSRGVLDAVPSGLRVWLTEYNRTNYLSKLPGGDSLSTPKQTWAHGLSVASFTLRALADPRVDMAILHSGLNGATVADQPASKPNVVIHAFLADGTDGSELFGRTALYHALTPISRALRRSDTVAELALQDPPRIPTVLVSPPTATAAAAVTAVELRDADRWSAILINNGSTAVTVNLPRDVPDHLHTITFQAGGAATPAFDPADRVTTTEADADTTITLPPYSETVVTQR</sequence>
<evidence type="ECO:0008006" key="3">
    <source>
        <dbReference type="Google" id="ProtNLM"/>
    </source>
</evidence>
<dbReference type="AlphaFoldDB" id="A0A7K1USB7"/>
<dbReference type="Proteomes" id="UP000466794">
    <property type="component" value="Unassembled WGS sequence"/>
</dbReference>